<evidence type="ECO:0000256" key="3">
    <source>
        <dbReference type="ARBA" id="ARBA00022448"/>
    </source>
</evidence>
<keyword evidence="5" id="KW-0997">Cell inner membrane</keyword>
<dbReference type="PANTHER" id="PTHR30558">
    <property type="entry name" value="EXBD MEMBRANE COMPONENT OF PMF-DRIVEN MACROMOLECULE IMPORT SYSTEM"/>
    <property type="match status" value="1"/>
</dbReference>
<dbReference type="GO" id="GO:0005886">
    <property type="term" value="C:plasma membrane"/>
    <property type="evidence" value="ECO:0007669"/>
    <property type="project" value="UniProtKB-SubCell"/>
</dbReference>
<dbReference type="InterPro" id="IPR014168">
    <property type="entry name" value="Tol-Pal_TolR"/>
</dbReference>
<evidence type="ECO:0000256" key="4">
    <source>
        <dbReference type="ARBA" id="ARBA00022475"/>
    </source>
</evidence>
<dbReference type="AlphaFoldDB" id="A0A4S1CNC0"/>
<evidence type="ECO:0000313" key="12">
    <source>
        <dbReference type="EMBL" id="TGU75153.1"/>
    </source>
</evidence>
<evidence type="ECO:0000313" key="13">
    <source>
        <dbReference type="Proteomes" id="UP000306416"/>
    </source>
</evidence>
<dbReference type="EMBL" id="SRSC01000001">
    <property type="protein sequence ID" value="TGU75153.1"/>
    <property type="molecule type" value="Genomic_DNA"/>
</dbReference>
<comment type="subcellular location">
    <subcellularLocation>
        <location evidence="1">Cell inner membrane</location>
        <topology evidence="1">Single-pass type II membrane protein</topology>
    </subcellularLocation>
    <subcellularLocation>
        <location evidence="10">Cell membrane</location>
        <topology evidence="10">Single-pass type II membrane protein</topology>
    </subcellularLocation>
</comment>
<keyword evidence="4" id="KW-1003">Cell membrane</keyword>
<reference evidence="12 13" key="1">
    <citation type="submission" date="2019-04" db="EMBL/GenBank/DDBJ databases">
        <title>Geobacter oryzae sp. nov., ferric-reducing bacteria isolated from paddy soil.</title>
        <authorList>
            <person name="Xu Z."/>
            <person name="Masuda Y."/>
            <person name="Itoh H."/>
            <person name="Senoo K."/>
        </authorList>
    </citation>
    <scope>NUCLEOTIDE SEQUENCE [LARGE SCALE GENOMIC DNA]</scope>
    <source>
        <strain evidence="12 13">Red111</strain>
    </source>
</reference>
<evidence type="ECO:0000256" key="11">
    <source>
        <dbReference type="SAM" id="Phobius"/>
    </source>
</evidence>
<gene>
    <name evidence="12" type="primary">tolR</name>
    <name evidence="12" type="ORF">E4633_06800</name>
</gene>
<keyword evidence="6 10" id="KW-0812">Transmembrane</keyword>
<feature type="transmembrane region" description="Helical" evidence="11">
    <location>
        <begin position="21"/>
        <end position="40"/>
    </location>
</feature>
<name>A0A4S1CNC0_9BACT</name>
<accession>A0A4S1CNC0</accession>
<evidence type="ECO:0000256" key="2">
    <source>
        <dbReference type="ARBA" id="ARBA00005811"/>
    </source>
</evidence>
<evidence type="ECO:0000256" key="6">
    <source>
        <dbReference type="ARBA" id="ARBA00022692"/>
    </source>
</evidence>
<organism evidence="12 13">
    <name type="scientific">Geomonas terrae</name>
    <dbReference type="NCBI Taxonomy" id="2562681"/>
    <lineage>
        <taxon>Bacteria</taxon>
        <taxon>Pseudomonadati</taxon>
        <taxon>Thermodesulfobacteriota</taxon>
        <taxon>Desulfuromonadia</taxon>
        <taxon>Geobacterales</taxon>
        <taxon>Geobacteraceae</taxon>
        <taxon>Geomonas</taxon>
    </lineage>
</organism>
<dbReference type="PANTHER" id="PTHR30558:SF12">
    <property type="entry name" value="BIOPOLYMER TRANSPORT PROTEIN EXBD"/>
    <property type="match status" value="1"/>
</dbReference>
<evidence type="ECO:0000256" key="1">
    <source>
        <dbReference type="ARBA" id="ARBA00004249"/>
    </source>
</evidence>
<keyword evidence="8 11" id="KW-1133">Transmembrane helix</keyword>
<dbReference type="GO" id="GO:0022857">
    <property type="term" value="F:transmembrane transporter activity"/>
    <property type="evidence" value="ECO:0007669"/>
    <property type="project" value="InterPro"/>
</dbReference>
<keyword evidence="3 10" id="KW-0813">Transport</keyword>
<dbReference type="Pfam" id="PF02472">
    <property type="entry name" value="ExbD"/>
    <property type="match status" value="1"/>
</dbReference>
<keyword evidence="7 10" id="KW-0653">Protein transport</keyword>
<dbReference type="Gene3D" id="3.30.420.270">
    <property type="match status" value="1"/>
</dbReference>
<evidence type="ECO:0000256" key="5">
    <source>
        <dbReference type="ARBA" id="ARBA00022519"/>
    </source>
</evidence>
<evidence type="ECO:0000256" key="7">
    <source>
        <dbReference type="ARBA" id="ARBA00022927"/>
    </source>
</evidence>
<evidence type="ECO:0000256" key="10">
    <source>
        <dbReference type="RuleBase" id="RU003879"/>
    </source>
</evidence>
<comment type="caution">
    <text evidence="12">The sequence shown here is derived from an EMBL/GenBank/DDBJ whole genome shotgun (WGS) entry which is preliminary data.</text>
</comment>
<protein>
    <submittedName>
        <fullName evidence="12">Protein TolR</fullName>
    </submittedName>
</protein>
<evidence type="ECO:0000256" key="8">
    <source>
        <dbReference type="ARBA" id="ARBA00022989"/>
    </source>
</evidence>
<evidence type="ECO:0000256" key="9">
    <source>
        <dbReference type="ARBA" id="ARBA00023136"/>
    </source>
</evidence>
<dbReference type="InterPro" id="IPR003400">
    <property type="entry name" value="ExbD"/>
</dbReference>
<dbReference type="RefSeq" id="WP_129124576.1">
    <property type="nucleotide sequence ID" value="NZ_SRSC01000001.1"/>
</dbReference>
<comment type="similarity">
    <text evidence="2 10">Belongs to the ExbD/TolR family.</text>
</comment>
<keyword evidence="13" id="KW-1185">Reference proteome</keyword>
<keyword evidence="9 11" id="KW-0472">Membrane</keyword>
<dbReference type="Proteomes" id="UP000306416">
    <property type="component" value="Unassembled WGS sequence"/>
</dbReference>
<dbReference type="NCBIfam" id="TIGR02801">
    <property type="entry name" value="tolR"/>
    <property type="match status" value="1"/>
</dbReference>
<sequence length="139" mass="15307">MEFGNRENGDRGTMSQINVTPLVDVMLVLLIIFMVTAPMMQQGVQVNLPKAETKSLAPKEDTLVVSIEQSGKTFINSSEISPDLLKEKLTTMLAGREKREVFLKADRAVPYGDVVKVMAQIKGAGVERLGMVTESPQRQ</sequence>
<proteinExistence type="inferred from homology"/>
<dbReference type="GO" id="GO:0015031">
    <property type="term" value="P:protein transport"/>
    <property type="evidence" value="ECO:0007669"/>
    <property type="project" value="UniProtKB-KW"/>
</dbReference>